<dbReference type="GO" id="GO:0009279">
    <property type="term" value="C:cell outer membrane"/>
    <property type="evidence" value="ECO:0007669"/>
    <property type="project" value="UniProtKB-SubCell"/>
</dbReference>
<dbReference type="AlphaFoldDB" id="A0A0S2F7K8"/>
<dbReference type="PANTHER" id="PTHR32552">
    <property type="entry name" value="FERRICHROME IRON RECEPTOR-RELATED"/>
    <property type="match status" value="1"/>
</dbReference>
<keyword evidence="10 12" id="KW-0472">Membrane</keyword>
<dbReference type="PANTHER" id="PTHR32552:SF89">
    <property type="entry name" value="CATECHOLATE SIDEROPHORE RECEPTOR FIU"/>
    <property type="match status" value="1"/>
</dbReference>
<keyword evidence="6 14" id="KW-0732">Signal</keyword>
<dbReference type="Gene3D" id="2.170.130.10">
    <property type="entry name" value="TonB-dependent receptor, plug domain"/>
    <property type="match status" value="1"/>
</dbReference>
<feature type="domain" description="TonB-dependent receptor-like beta-barrel" evidence="15">
    <location>
        <begin position="311"/>
        <end position="815"/>
    </location>
</feature>
<evidence type="ECO:0000256" key="5">
    <source>
        <dbReference type="ARBA" id="ARBA00022692"/>
    </source>
</evidence>
<dbReference type="SUPFAM" id="SSF56935">
    <property type="entry name" value="Porins"/>
    <property type="match status" value="1"/>
</dbReference>
<reference evidence="17 18" key="1">
    <citation type="journal article" date="2015" name="BMC Genomics">
        <title>Comparative genomics and metabolic profiling of the genus Lysobacter.</title>
        <authorList>
            <person name="de Bruijn I."/>
            <person name="Cheng X."/>
            <person name="de Jager V."/>
            <person name="Exposito R.G."/>
            <person name="Watrous J."/>
            <person name="Patel N."/>
            <person name="Postma J."/>
            <person name="Dorrestein P.C."/>
            <person name="Kobayashi D."/>
            <person name="Raaijmakers J.M."/>
        </authorList>
    </citation>
    <scope>NUCLEOTIDE SEQUENCE [LARGE SCALE GENOMIC DNA]</scope>
    <source>
        <strain evidence="17 18">76</strain>
    </source>
</reference>
<dbReference type="KEGG" id="lab:LA76x_1388"/>
<keyword evidence="17" id="KW-0675">Receptor</keyword>
<comment type="subcellular location">
    <subcellularLocation>
        <location evidence="1 12">Cell outer membrane</location>
        <topology evidence="1 12">Multi-pass membrane protein</topology>
    </subcellularLocation>
</comment>
<dbReference type="PATRIC" id="fig|84531.8.peg.1420"/>
<keyword evidence="7" id="KW-0408">Iron</keyword>
<evidence type="ECO:0000256" key="1">
    <source>
        <dbReference type="ARBA" id="ARBA00004571"/>
    </source>
</evidence>
<keyword evidence="2 12" id="KW-0813">Transport</keyword>
<dbReference type="Pfam" id="PF00593">
    <property type="entry name" value="TonB_dep_Rec_b-barrel"/>
    <property type="match status" value="1"/>
</dbReference>
<evidence type="ECO:0000313" key="17">
    <source>
        <dbReference type="EMBL" id="ALN79545.1"/>
    </source>
</evidence>
<evidence type="ECO:0000256" key="6">
    <source>
        <dbReference type="ARBA" id="ARBA00022729"/>
    </source>
</evidence>
<evidence type="ECO:0000313" key="18">
    <source>
        <dbReference type="Proteomes" id="UP000060787"/>
    </source>
</evidence>
<dbReference type="Proteomes" id="UP000060787">
    <property type="component" value="Chromosome"/>
</dbReference>
<evidence type="ECO:0000256" key="13">
    <source>
        <dbReference type="RuleBase" id="RU003357"/>
    </source>
</evidence>
<evidence type="ECO:0000259" key="16">
    <source>
        <dbReference type="Pfam" id="PF07715"/>
    </source>
</evidence>
<keyword evidence="5 12" id="KW-0812">Transmembrane</keyword>
<evidence type="ECO:0000256" key="12">
    <source>
        <dbReference type="PROSITE-ProRule" id="PRU01360"/>
    </source>
</evidence>
<organism evidence="17 18">
    <name type="scientific">Lysobacter antibioticus</name>
    <dbReference type="NCBI Taxonomy" id="84531"/>
    <lineage>
        <taxon>Bacteria</taxon>
        <taxon>Pseudomonadati</taxon>
        <taxon>Pseudomonadota</taxon>
        <taxon>Gammaproteobacteria</taxon>
        <taxon>Lysobacterales</taxon>
        <taxon>Lysobacteraceae</taxon>
        <taxon>Lysobacter</taxon>
    </lineage>
</organism>
<evidence type="ECO:0000256" key="4">
    <source>
        <dbReference type="ARBA" id="ARBA00022496"/>
    </source>
</evidence>
<evidence type="ECO:0000256" key="2">
    <source>
        <dbReference type="ARBA" id="ARBA00022448"/>
    </source>
</evidence>
<keyword evidence="9 13" id="KW-0798">TonB box</keyword>
<evidence type="ECO:0000256" key="7">
    <source>
        <dbReference type="ARBA" id="ARBA00023004"/>
    </source>
</evidence>
<keyword evidence="11 12" id="KW-0998">Cell outer membrane</keyword>
<accession>A0A0S2F7K8</accession>
<dbReference type="InterPro" id="IPR037066">
    <property type="entry name" value="Plug_dom_sf"/>
</dbReference>
<proteinExistence type="inferred from homology"/>
<dbReference type="eggNOG" id="COG4774">
    <property type="taxonomic scope" value="Bacteria"/>
</dbReference>
<evidence type="ECO:0000256" key="10">
    <source>
        <dbReference type="ARBA" id="ARBA00023136"/>
    </source>
</evidence>
<evidence type="ECO:0000256" key="14">
    <source>
        <dbReference type="SAM" id="SignalP"/>
    </source>
</evidence>
<feature type="chain" id="PRO_5006597017" evidence="14">
    <location>
        <begin position="32"/>
        <end position="859"/>
    </location>
</feature>
<evidence type="ECO:0000256" key="11">
    <source>
        <dbReference type="ARBA" id="ARBA00023237"/>
    </source>
</evidence>
<dbReference type="STRING" id="84531.LA76x_1388"/>
<comment type="similarity">
    <text evidence="12 13">Belongs to the TonB-dependent receptor family.</text>
</comment>
<evidence type="ECO:0000256" key="8">
    <source>
        <dbReference type="ARBA" id="ARBA00023065"/>
    </source>
</evidence>
<dbReference type="PROSITE" id="PS52016">
    <property type="entry name" value="TONB_DEPENDENT_REC_3"/>
    <property type="match status" value="1"/>
</dbReference>
<keyword evidence="8" id="KW-0406">Ion transport</keyword>
<feature type="signal peptide" evidence="14">
    <location>
        <begin position="1"/>
        <end position="31"/>
    </location>
</feature>
<keyword evidence="4" id="KW-0410">Iron transport</keyword>
<keyword evidence="3 12" id="KW-1134">Transmembrane beta strand</keyword>
<evidence type="ECO:0000256" key="9">
    <source>
        <dbReference type="ARBA" id="ARBA00023077"/>
    </source>
</evidence>
<gene>
    <name evidence="17" type="ORF">LA76x_1388</name>
</gene>
<keyword evidence="18" id="KW-1185">Reference proteome</keyword>
<dbReference type="EMBL" id="CP011129">
    <property type="protein sequence ID" value="ALN79545.1"/>
    <property type="molecule type" value="Genomic_DNA"/>
</dbReference>
<dbReference type="InterPro" id="IPR039426">
    <property type="entry name" value="TonB-dep_rcpt-like"/>
</dbReference>
<protein>
    <submittedName>
        <fullName evidence="17">TonB dependent receptor family protein</fullName>
    </submittedName>
</protein>
<evidence type="ECO:0000256" key="3">
    <source>
        <dbReference type="ARBA" id="ARBA00022452"/>
    </source>
</evidence>
<dbReference type="Gene3D" id="2.40.170.20">
    <property type="entry name" value="TonB-dependent receptor, beta-barrel domain"/>
    <property type="match status" value="1"/>
</dbReference>
<dbReference type="InterPro" id="IPR000531">
    <property type="entry name" value="Beta-barrel_TonB"/>
</dbReference>
<dbReference type="GO" id="GO:0015344">
    <property type="term" value="F:siderophore uptake transmembrane transporter activity"/>
    <property type="evidence" value="ECO:0007669"/>
    <property type="project" value="TreeGrafter"/>
</dbReference>
<dbReference type="RefSeq" id="WP_222837869.1">
    <property type="nucleotide sequence ID" value="NZ_CP011129.1"/>
</dbReference>
<feature type="domain" description="TonB-dependent receptor plug" evidence="16">
    <location>
        <begin position="67"/>
        <end position="178"/>
    </location>
</feature>
<dbReference type="Pfam" id="PF07715">
    <property type="entry name" value="Plug"/>
    <property type="match status" value="1"/>
</dbReference>
<dbReference type="InterPro" id="IPR012910">
    <property type="entry name" value="Plug_dom"/>
</dbReference>
<sequence length="859" mass="94783">MMPSTRQLSRAIRCALVSTAFAAVAVSTAQAQDTAAASASDASIAASATDLDTVIVTGRSGTRQRSKAETSYSITAIDEDRLRMQAPTSVTEAMKSVPGFWVEATGGEASGNIRARGIPVDGFGSVTLLEDGIPVQHDPALGFLNGDQAFRLDETIERIEVVRGGPSSVFYSNAPAGAINFIPRVVGDSAEGVVKYTAGDYGLSRYDFFFGTPLGAGWKLGLGGFYRFDDGIRDPGFQANDGGQYRVNLSKEFERGRFAFDYKRLDDNVALYLGIPMRTYADGKIRGVPGFDDHYGTLAGPDTRYASMLQGDRSRYAFDNARGTEVKRDQYTVKFDYELGAGFKLAQSLRYDRTETQRNGVFPLQLLSASKFLSDPALKKQLAAIPGATGAQLRYVNGAGQVFDVANQNGNGLVTVGGLRGVTMPVDELISDTRLMRRFDFGGQSHDVTFGYYYARFDQDFDRYSSTTLLDVRDNARLLDLVAVDAAGRSLATLTDHGFYRYGYEWENASGRSTTQAVYLSDEWQVNEKLRIDAGVRWEKVNAKGWTEIRKQVNLGTPASSQILTGSGRFVNYDRDYDKLGWTVGANWQFDKYSGLFARWTPTFRLPNLSSFITRYSNCTQAAAQDCVSKDTAAQPVIQTMQLGEVGYKFSNETFDVFATLFYTKYENVGFSNAVFDLNAGTSTVQQGYADTKTTGLELEASWFPVRWFDMQLTATVQDPQYKGLRYTEIVNGAPVLRDFVGNQLIRVPKNSFRIVPGINLLDDRLRLQLAYEYQGERFVDTANSVRLPSYNVLSASARYEFTPGLTLFLYGDNLTNSRGLTEGNPRAGELQSADAGANTFIARPLLGRAFRAALMYRF</sequence>
<name>A0A0S2F7K8_LYSAN</name>
<dbReference type="InterPro" id="IPR036942">
    <property type="entry name" value="Beta-barrel_TonB_sf"/>
</dbReference>
<evidence type="ECO:0000259" key="15">
    <source>
        <dbReference type="Pfam" id="PF00593"/>
    </source>
</evidence>